<dbReference type="RefSeq" id="WP_103094422.1">
    <property type="nucleotide sequence ID" value="NZ_LYMM01000002.1"/>
</dbReference>
<protein>
    <submittedName>
        <fullName evidence="1">Uncharacterized protein</fullName>
    </submittedName>
</protein>
<dbReference type="AlphaFoldDB" id="A0A2K2G620"/>
<dbReference type="Proteomes" id="UP000236327">
    <property type="component" value="Unassembled WGS sequence"/>
</dbReference>
<sequence>MRIFRVGNKAIVIEEISHWWVAAAAPGGRPKLCFSMRNGKQINFGPDDTSNGDDGHAIEQAFIEFAQKEGRA</sequence>
<accession>A0A2K2G620</accession>
<comment type="caution">
    <text evidence="1">The sequence shown here is derived from an EMBL/GenBank/DDBJ whole genome shotgun (WGS) entry which is preliminary data.</text>
</comment>
<gene>
    <name evidence="1" type="ORF">A8V01_02745</name>
</gene>
<dbReference type="EMBL" id="LYMM01000002">
    <property type="protein sequence ID" value="PNU06479.1"/>
    <property type="molecule type" value="Genomic_DNA"/>
</dbReference>
<reference evidence="1 2" key="1">
    <citation type="submission" date="2016-05" db="EMBL/GenBank/DDBJ databases">
        <title>Complete genome sequence of Novosphingobium guangzhouense SA925(T).</title>
        <authorList>
            <person name="Sha S."/>
        </authorList>
    </citation>
    <scope>NUCLEOTIDE SEQUENCE [LARGE SCALE GENOMIC DNA]</scope>
    <source>
        <strain evidence="1 2">SA925</strain>
    </source>
</reference>
<name>A0A2K2G620_9SPHN</name>
<evidence type="ECO:0000313" key="1">
    <source>
        <dbReference type="EMBL" id="PNU06479.1"/>
    </source>
</evidence>
<keyword evidence="2" id="KW-1185">Reference proteome</keyword>
<evidence type="ECO:0000313" key="2">
    <source>
        <dbReference type="Proteomes" id="UP000236327"/>
    </source>
</evidence>
<organism evidence="1 2">
    <name type="scientific">Novosphingobium guangzhouense</name>
    <dbReference type="NCBI Taxonomy" id="1850347"/>
    <lineage>
        <taxon>Bacteria</taxon>
        <taxon>Pseudomonadati</taxon>
        <taxon>Pseudomonadota</taxon>
        <taxon>Alphaproteobacteria</taxon>
        <taxon>Sphingomonadales</taxon>
        <taxon>Sphingomonadaceae</taxon>
        <taxon>Novosphingobium</taxon>
    </lineage>
</organism>
<proteinExistence type="predicted"/>